<accession>A0A418Q2C5</accession>
<feature type="transmembrane region" description="Helical" evidence="1">
    <location>
        <begin position="140"/>
        <end position="157"/>
    </location>
</feature>
<dbReference type="AlphaFoldDB" id="A0A418Q2C5"/>
<gene>
    <name evidence="2" type="ORF">D3M59_03120</name>
</gene>
<dbReference type="RefSeq" id="WP_119531495.1">
    <property type="nucleotide sequence ID" value="NZ_QXTF01000001.1"/>
</dbReference>
<sequence length="273" mass="29588">MPYRHAHWWVLGLFPLAGLAFWPNYISVISSSPLSYHLHGVTASLWLLLLAMQSWSIHHGRRAFHRTNGLVSLALFPLFLAGGASIFVGMAQRYAEGATPFYQLWPPHLAWLDIYAVAGMAFFYFQALKHRRQIGKHASYLLATTIFLLPPVFGRLAPIPLGIDFSLPGAFERLGTAFHLGQIAAACVAFTIAMSARHTGKPFIIAGLLSLLGSLLFEVPGGTDFWKQLYLNVAVVPTIPFAMAAAVAGAAIGWAGWIAGKRPAATGPEALPA</sequence>
<dbReference type="EMBL" id="QXTF01000001">
    <property type="protein sequence ID" value="RIX31991.1"/>
    <property type="molecule type" value="Genomic_DNA"/>
</dbReference>
<organism evidence="2 3">
    <name type="scientific">Sphingomonas edaphi</name>
    <dbReference type="NCBI Taxonomy" id="2315689"/>
    <lineage>
        <taxon>Bacteria</taxon>
        <taxon>Pseudomonadati</taxon>
        <taxon>Pseudomonadota</taxon>
        <taxon>Alphaproteobacteria</taxon>
        <taxon>Sphingomonadales</taxon>
        <taxon>Sphingomonadaceae</taxon>
        <taxon>Sphingomonas</taxon>
    </lineage>
</organism>
<keyword evidence="1" id="KW-1133">Transmembrane helix</keyword>
<feature type="transmembrane region" description="Helical" evidence="1">
    <location>
        <begin position="177"/>
        <end position="196"/>
    </location>
</feature>
<feature type="transmembrane region" description="Helical" evidence="1">
    <location>
        <begin position="229"/>
        <end position="254"/>
    </location>
</feature>
<reference evidence="2 3" key="1">
    <citation type="submission" date="2018-09" db="EMBL/GenBank/DDBJ databases">
        <title>Sphingomonas sp. DAC4.</title>
        <authorList>
            <person name="Seo T."/>
        </authorList>
    </citation>
    <scope>NUCLEOTIDE SEQUENCE [LARGE SCALE GENOMIC DNA]</scope>
    <source>
        <strain evidence="2 3">DAC4</strain>
    </source>
</reference>
<evidence type="ECO:0000313" key="2">
    <source>
        <dbReference type="EMBL" id="RIX31991.1"/>
    </source>
</evidence>
<dbReference type="Proteomes" id="UP000285023">
    <property type="component" value="Unassembled WGS sequence"/>
</dbReference>
<feature type="transmembrane region" description="Helical" evidence="1">
    <location>
        <begin position="203"/>
        <end position="223"/>
    </location>
</feature>
<name>A0A418Q2C5_9SPHN</name>
<protein>
    <submittedName>
        <fullName evidence="2">Uncharacterized protein</fullName>
    </submittedName>
</protein>
<evidence type="ECO:0000313" key="3">
    <source>
        <dbReference type="Proteomes" id="UP000285023"/>
    </source>
</evidence>
<keyword evidence="1" id="KW-0812">Transmembrane</keyword>
<feature type="transmembrane region" description="Helical" evidence="1">
    <location>
        <begin position="7"/>
        <end position="26"/>
    </location>
</feature>
<comment type="caution">
    <text evidence="2">The sequence shown here is derived from an EMBL/GenBank/DDBJ whole genome shotgun (WGS) entry which is preliminary data.</text>
</comment>
<evidence type="ECO:0000256" key="1">
    <source>
        <dbReference type="SAM" id="Phobius"/>
    </source>
</evidence>
<proteinExistence type="predicted"/>
<feature type="transmembrane region" description="Helical" evidence="1">
    <location>
        <begin position="38"/>
        <end position="57"/>
    </location>
</feature>
<keyword evidence="1" id="KW-0472">Membrane</keyword>
<keyword evidence="3" id="KW-1185">Reference proteome</keyword>
<feature type="transmembrane region" description="Helical" evidence="1">
    <location>
        <begin position="69"/>
        <end position="89"/>
    </location>
</feature>
<feature type="transmembrane region" description="Helical" evidence="1">
    <location>
        <begin position="109"/>
        <end position="128"/>
    </location>
</feature>
<dbReference type="OrthoDB" id="648493at2"/>